<feature type="compositionally biased region" description="Polar residues" evidence="1">
    <location>
        <begin position="195"/>
        <end position="210"/>
    </location>
</feature>
<accession>A0A0S4J250</accession>
<evidence type="ECO:0000313" key="3">
    <source>
        <dbReference type="Proteomes" id="UP000051952"/>
    </source>
</evidence>
<dbReference type="EMBL" id="CYKH01001111">
    <property type="protein sequence ID" value="CUG84120.1"/>
    <property type="molecule type" value="Genomic_DNA"/>
</dbReference>
<feature type="compositionally biased region" description="Low complexity" evidence="1">
    <location>
        <begin position="7"/>
        <end position="18"/>
    </location>
</feature>
<reference evidence="3" key="1">
    <citation type="submission" date="2015-09" db="EMBL/GenBank/DDBJ databases">
        <authorList>
            <consortium name="Pathogen Informatics"/>
        </authorList>
    </citation>
    <scope>NUCLEOTIDE SEQUENCE [LARGE SCALE GENOMIC DNA]</scope>
    <source>
        <strain evidence="3">Lake Konstanz</strain>
    </source>
</reference>
<protein>
    <submittedName>
        <fullName evidence="2">Uncharacterized protein</fullName>
    </submittedName>
</protein>
<name>A0A0S4J250_BODSA</name>
<dbReference type="AlphaFoldDB" id="A0A0S4J250"/>
<gene>
    <name evidence="2" type="ORF">BSAL_88340</name>
</gene>
<feature type="region of interest" description="Disordered" evidence="1">
    <location>
        <begin position="315"/>
        <end position="348"/>
    </location>
</feature>
<dbReference type="Proteomes" id="UP000051952">
    <property type="component" value="Unassembled WGS sequence"/>
</dbReference>
<sequence length="348" mass="36404">MTTLAASRSYGSPLSSSSPHMNEDGATRSKRLDKVFHDYSITDEYCTQPYIPHCNVFRAVRKAIGTYPSAATVQQFLDDDVERSDTQRVTQGAFEYLCSICEISGTMEATAEAQRASRAILRGRSSVPIEELRDMIAHQSNTNEEERDNAIARSNALTLQEFAKVIAELEKDTAGPLGESVSAAVVENMLMGPSRHSSSNAQSLHSTATFHAQADQKPTDEEHVTSANSSQLEFPAVGGSSSIGGGVGVSIALSDQSVTGGSPAPQSGLEPIAGHTLSDQISDVTVTPAGAVASSPPVVVPPSVDPLPAAVVPAAAKAPVPAPAKKPATQPSQKDGKKEKSGSCCSIM</sequence>
<keyword evidence="3" id="KW-1185">Reference proteome</keyword>
<evidence type="ECO:0000313" key="2">
    <source>
        <dbReference type="EMBL" id="CUG84120.1"/>
    </source>
</evidence>
<feature type="compositionally biased region" description="Low complexity" evidence="1">
    <location>
        <begin position="315"/>
        <end position="328"/>
    </location>
</feature>
<feature type="region of interest" description="Disordered" evidence="1">
    <location>
        <begin position="193"/>
        <end position="237"/>
    </location>
</feature>
<proteinExistence type="predicted"/>
<feature type="region of interest" description="Disordered" evidence="1">
    <location>
        <begin position="1"/>
        <end position="26"/>
    </location>
</feature>
<organism evidence="2 3">
    <name type="scientific">Bodo saltans</name>
    <name type="common">Flagellated protozoan</name>
    <dbReference type="NCBI Taxonomy" id="75058"/>
    <lineage>
        <taxon>Eukaryota</taxon>
        <taxon>Discoba</taxon>
        <taxon>Euglenozoa</taxon>
        <taxon>Kinetoplastea</taxon>
        <taxon>Metakinetoplastina</taxon>
        <taxon>Eubodonida</taxon>
        <taxon>Bodonidae</taxon>
        <taxon>Bodo</taxon>
    </lineage>
</organism>
<dbReference type="VEuPathDB" id="TriTrypDB:BSAL_88340"/>
<evidence type="ECO:0000256" key="1">
    <source>
        <dbReference type="SAM" id="MobiDB-lite"/>
    </source>
</evidence>